<feature type="region of interest" description="Disordered" evidence="1">
    <location>
        <begin position="229"/>
        <end position="254"/>
    </location>
</feature>
<name>A0A2H3GG86_FUSOX</name>
<feature type="region of interest" description="Disordered" evidence="1">
    <location>
        <begin position="55"/>
        <end position="80"/>
    </location>
</feature>
<evidence type="ECO:0000313" key="2">
    <source>
        <dbReference type="EMBL" id="PCD26518.1"/>
    </source>
</evidence>
<feature type="region of interest" description="Disordered" evidence="1">
    <location>
        <begin position="99"/>
        <end position="177"/>
    </location>
</feature>
<dbReference type="EMBL" id="MABQ02000009">
    <property type="protein sequence ID" value="PCD26518.1"/>
    <property type="molecule type" value="Genomic_DNA"/>
</dbReference>
<sequence length="405" mass="42409">MGVETVVVDVDATPTTGATSSEATTEVTSTEASTQTTDVPQLTMGVETVVVDVDATPTTGGTTETSAAISTETTEVTTQTTELPQLTMGVDTVVVDVDATPTTGGTTETSAESATTEESSTEVSETTKTQDTTTAETTSTEATTVQSTTEPSTTAGPTSTETSVQSTTFATTTTTKGPEREYPCIIHANPGIDPYCACETTVSGKGFYVSTDLISSSCADYTTFPSSIPTNAPEPKVTEKPDPEPFVKTDDGTVVSYPDRTVKVGNYPGGKYTYTQGVGDAVTLETPLPTQTDANNKGSSQCGSIDDACDRALNDGFDDETVYKDYVSRYARIQSGMVMVATFGQAGCTAQFKCDDYGLGMKGKDIKDAVQHMKDNDGVSKCGTAYLSNTCQITLNYCTNCHHDG</sequence>
<organism evidence="2 3">
    <name type="scientific">Fusarium oxysporum f. sp. radicis-cucumerinum</name>
    <dbReference type="NCBI Taxonomy" id="327505"/>
    <lineage>
        <taxon>Eukaryota</taxon>
        <taxon>Fungi</taxon>
        <taxon>Dikarya</taxon>
        <taxon>Ascomycota</taxon>
        <taxon>Pezizomycotina</taxon>
        <taxon>Sordariomycetes</taxon>
        <taxon>Hypocreomycetidae</taxon>
        <taxon>Hypocreales</taxon>
        <taxon>Nectriaceae</taxon>
        <taxon>Fusarium</taxon>
        <taxon>Fusarium oxysporum species complex</taxon>
    </lineage>
</organism>
<feature type="region of interest" description="Disordered" evidence="1">
    <location>
        <begin position="1"/>
        <end position="37"/>
    </location>
</feature>
<evidence type="ECO:0000256" key="1">
    <source>
        <dbReference type="SAM" id="MobiDB-lite"/>
    </source>
</evidence>
<proteinExistence type="predicted"/>
<feature type="compositionally biased region" description="Basic and acidic residues" evidence="1">
    <location>
        <begin position="236"/>
        <end position="251"/>
    </location>
</feature>
<reference evidence="2 3" key="2">
    <citation type="journal article" date="2017" name="Sci. Rep.">
        <title>A mobile pathogenicity chromosome in Fusarium oxysporum for infection of multiple cucurbit species.</title>
        <authorList>
            <person name="van Dam P."/>
            <person name="Fokkens L."/>
            <person name="Ayukawa Y."/>
            <person name="van der Gragt M."/>
            <person name="Ter Horst A."/>
            <person name="Brankovics B."/>
            <person name="Houterman P.M."/>
            <person name="Arie T."/>
            <person name="Rep M."/>
        </authorList>
    </citation>
    <scope>NUCLEOTIDE SEQUENCE [LARGE SCALE GENOMIC DNA]</scope>
    <source>
        <strain evidence="2 3">Forc016</strain>
    </source>
</reference>
<dbReference type="Pfam" id="PF15474">
    <property type="entry name" value="MU117"/>
    <property type="match status" value="1"/>
</dbReference>
<accession>A0A2H3GG86</accession>
<dbReference type="Proteomes" id="UP000219602">
    <property type="component" value="Chromosome 11"/>
</dbReference>
<dbReference type="InterPro" id="IPR029167">
    <property type="entry name" value="Mug117"/>
</dbReference>
<dbReference type="AlphaFoldDB" id="A0A2H3GG86"/>
<feature type="compositionally biased region" description="Low complexity" evidence="1">
    <location>
        <begin position="99"/>
        <end position="175"/>
    </location>
</feature>
<comment type="caution">
    <text evidence="2">The sequence shown here is derived from an EMBL/GenBank/DDBJ whole genome shotgun (WGS) entry which is preliminary data.</text>
</comment>
<reference evidence="2 3" key="1">
    <citation type="journal article" date="2016" name="Environ. Microbiol.">
        <title>Effector profiles distinguish formae speciales of Fusarium oxysporum.</title>
        <authorList>
            <person name="van Dam P."/>
            <person name="Fokkens L."/>
            <person name="Schmidt S.M."/>
            <person name="Linmans J.H."/>
            <person name="Kistler H.C."/>
            <person name="Ma L.J."/>
            <person name="Rep M."/>
        </authorList>
    </citation>
    <scope>NUCLEOTIDE SEQUENCE [LARGE SCALE GENOMIC DNA]</scope>
    <source>
        <strain evidence="2 3">Forc016</strain>
    </source>
</reference>
<evidence type="ECO:0000313" key="3">
    <source>
        <dbReference type="Proteomes" id="UP000219602"/>
    </source>
</evidence>
<gene>
    <name evidence="2" type="ORF">AU210_012940</name>
</gene>
<protein>
    <submittedName>
        <fullName evidence="2">Uncharacterized protein</fullName>
    </submittedName>
</protein>